<name>A0A6A5U6I5_9PLEO</name>
<dbReference type="Pfam" id="PF07985">
    <property type="entry name" value="SRR1"/>
    <property type="match status" value="1"/>
</dbReference>
<accession>A0A6A5U6I5</accession>
<feature type="region of interest" description="Disordered" evidence="1">
    <location>
        <begin position="57"/>
        <end position="76"/>
    </location>
</feature>
<sequence>MATKEATTPLDSSSINAGVPVWGFTTLLDFLKDGRAHQRLSTYSELSGKQSITYEDKVTIEPPKASSTGDDAKDNNAKSLDEINEEWNTQKKLWDTGLLCLEKTSLDSVDWNKVLGRKSTEVKIQTILVLGLGALSRGDHWLHSILQHLLAFEIIARVRAAVDNYSTTNKDPPRIDVHFYDPSYTSADFKFINDFYRHNKSLTIKCYNNLKVLSHVNSNKAFVITFNPNNPIRQVLADMCAEAKDINLPHSVICTLPEMGTERDETSTRVQKWLGRYEYR</sequence>
<dbReference type="EMBL" id="ML976983">
    <property type="protein sequence ID" value="KAF1960475.1"/>
    <property type="molecule type" value="Genomic_DNA"/>
</dbReference>
<dbReference type="Proteomes" id="UP000800035">
    <property type="component" value="Unassembled WGS sequence"/>
</dbReference>
<evidence type="ECO:0000256" key="1">
    <source>
        <dbReference type="SAM" id="MobiDB-lite"/>
    </source>
</evidence>
<organism evidence="3 4">
    <name type="scientific">Byssothecium circinans</name>
    <dbReference type="NCBI Taxonomy" id="147558"/>
    <lineage>
        <taxon>Eukaryota</taxon>
        <taxon>Fungi</taxon>
        <taxon>Dikarya</taxon>
        <taxon>Ascomycota</taxon>
        <taxon>Pezizomycotina</taxon>
        <taxon>Dothideomycetes</taxon>
        <taxon>Pleosporomycetidae</taxon>
        <taxon>Pleosporales</taxon>
        <taxon>Massarineae</taxon>
        <taxon>Massarinaceae</taxon>
        <taxon>Byssothecium</taxon>
    </lineage>
</organism>
<proteinExistence type="predicted"/>
<gene>
    <name evidence="3" type="ORF">CC80DRAFT_532898</name>
</gene>
<dbReference type="OrthoDB" id="3808571at2759"/>
<reference evidence="3" key="1">
    <citation type="journal article" date="2020" name="Stud. Mycol.">
        <title>101 Dothideomycetes genomes: a test case for predicting lifestyles and emergence of pathogens.</title>
        <authorList>
            <person name="Haridas S."/>
            <person name="Albert R."/>
            <person name="Binder M."/>
            <person name="Bloem J."/>
            <person name="Labutti K."/>
            <person name="Salamov A."/>
            <person name="Andreopoulos B."/>
            <person name="Baker S."/>
            <person name="Barry K."/>
            <person name="Bills G."/>
            <person name="Bluhm B."/>
            <person name="Cannon C."/>
            <person name="Castanera R."/>
            <person name="Culley D."/>
            <person name="Daum C."/>
            <person name="Ezra D."/>
            <person name="Gonzalez J."/>
            <person name="Henrissat B."/>
            <person name="Kuo A."/>
            <person name="Liang C."/>
            <person name="Lipzen A."/>
            <person name="Lutzoni F."/>
            <person name="Magnuson J."/>
            <person name="Mondo S."/>
            <person name="Nolan M."/>
            <person name="Ohm R."/>
            <person name="Pangilinan J."/>
            <person name="Park H.-J."/>
            <person name="Ramirez L."/>
            <person name="Alfaro M."/>
            <person name="Sun H."/>
            <person name="Tritt A."/>
            <person name="Yoshinaga Y."/>
            <person name="Zwiers L.-H."/>
            <person name="Turgeon B."/>
            <person name="Goodwin S."/>
            <person name="Spatafora J."/>
            <person name="Crous P."/>
            <person name="Grigoriev I."/>
        </authorList>
    </citation>
    <scope>NUCLEOTIDE SEQUENCE</scope>
    <source>
        <strain evidence="3">CBS 675.92</strain>
    </source>
</reference>
<evidence type="ECO:0000259" key="2">
    <source>
        <dbReference type="Pfam" id="PF07985"/>
    </source>
</evidence>
<protein>
    <recommendedName>
        <fullName evidence="2">SRR1-like domain-containing protein</fullName>
    </recommendedName>
</protein>
<evidence type="ECO:0000313" key="3">
    <source>
        <dbReference type="EMBL" id="KAF1960475.1"/>
    </source>
</evidence>
<keyword evidence="4" id="KW-1185">Reference proteome</keyword>
<dbReference type="AlphaFoldDB" id="A0A6A5U6I5"/>
<dbReference type="InterPro" id="IPR012942">
    <property type="entry name" value="SRR1-like"/>
</dbReference>
<feature type="domain" description="SRR1-like" evidence="2">
    <location>
        <begin position="118"/>
        <end position="211"/>
    </location>
</feature>
<feature type="non-terminal residue" evidence="3">
    <location>
        <position position="280"/>
    </location>
</feature>
<evidence type="ECO:0000313" key="4">
    <source>
        <dbReference type="Proteomes" id="UP000800035"/>
    </source>
</evidence>